<comment type="function">
    <text evidence="9">Part of the tripartite ATP-independent periplasmic (TRAP) transport system.</text>
</comment>
<evidence type="ECO:0000256" key="4">
    <source>
        <dbReference type="ARBA" id="ARBA00022519"/>
    </source>
</evidence>
<sequence>MKAGLSRVPSLIAGTALFGLVAITIASVVMRYVFAAPIFWLEEVSGLLMIWIVMIGAITAERDGQHLSIPLIMDGLPSRPRAVIGVFVSLLSLAVLLYTSYLGVILALGARTKITSILHISWTWIDLAVPVGALGLSAYMVAHIVRDIRIIAGRGESE</sequence>
<dbReference type="InterPro" id="IPR055348">
    <property type="entry name" value="DctQ"/>
</dbReference>
<dbReference type="InterPro" id="IPR007387">
    <property type="entry name" value="TRAP_DctQ"/>
</dbReference>
<evidence type="ECO:0000313" key="12">
    <source>
        <dbReference type="Proteomes" id="UP000190135"/>
    </source>
</evidence>
<keyword evidence="12" id="KW-1185">Reference proteome</keyword>
<feature type="transmembrane region" description="Helical" evidence="9">
    <location>
        <begin position="122"/>
        <end position="145"/>
    </location>
</feature>
<evidence type="ECO:0000256" key="5">
    <source>
        <dbReference type="ARBA" id="ARBA00022692"/>
    </source>
</evidence>
<evidence type="ECO:0000256" key="3">
    <source>
        <dbReference type="ARBA" id="ARBA00022475"/>
    </source>
</evidence>
<evidence type="ECO:0000256" key="6">
    <source>
        <dbReference type="ARBA" id="ARBA00022989"/>
    </source>
</evidence>
<keyword evidence="3" id="KW-1003">Cell membrane</keyword>
<dbReference type="GO" id="GO:0005886">
    <property type="term" value="C:plasma membrane"/>
    <property type="evidence" value="ECO:0007669"/>
    <property type="project" value="UniProtKB-SubCell"/>
</dbReference>
<keyword evidence="6 9" id="KW-1133">Transmembrane helix</keyword>
<keyword evidence="7 9" id="KW-0472">Membrane</keyword>
<keyword evidence="4 9" id="KW-0997">Cell inner membrane</keyword>
<organism evidence="11 12">
    <name type="scientific">Consotaella salsifontis</name>
    <dbReference type="NCBI Taxonomy" id="1365950"/>
    <lineage>
        <taxon>Bacteria</taxon>
        <taxon>Pseudomonadati</taxon>
        <taxon>Pseudomonadota</taxon>
        <taxon>Alphaproteobacteria</taxon>
        <taxon>Hyphomicrobiales</taxon>
        <taxon>Aurantimonadaceae</taxon>
        <taxon>Consotaella</taxon>
    </lineage>
</organism>
<accession>A0A1T4LJU5</accession>
<comment type="similarity">
    <text evidence="8 9">Belongs to the TRAP transporter small permease family.</text>
</comment>
<dbReference type="PANTHER" id="PTHR35011">
    <property type="entry name" value="2,3-DIKETO-L-GULONATE TRAP TRANSPORTER SMALL PERMEASE PROTEIN YIAM"/>
    <property type="match status" value="1"/>
</dbReference>
<dbReference type="GO" id="GO:0022857">
    <property type="term" value="F:transmembrane transporter activity"/>
    <property type="evidence" value="ECO:0007669"/>
    <property type="project" value="UniProtKB-UniRule"/>
</dbReference>
<evidence type="ECO:0000313" key="11">
    <source>
        <dbReference type="EMBL" id="SJZ54798.1"/>
    </source>
</evidence>
<dbReference type="OrthoDB" id="4964541at2"/>
<evidence type="ECO:0000259" key="10">
    <source>
        <dbReference type="Pfam" id="PF04290"/>
    </source>
</evidence>
<feature type="transmembrane region" description="Helical" evidence="9">
    <location>
        <begin position="40"/>
        <end position="61"/>
    </location>
</feature>
<feature type="transmembrane region" description="Helical" evidence="9">
    <location>
        <begin position="12"/>
        <end position="34"/>
    </location>
</feature>
<evidence type="ECO:0000256" key="8">
    <source>
        <dbReference type="ARBA" id="ARBA00038436"/>
    </source>
</evidence>
<dbReference type="GO" id="GO:0015740">
    <property type="term" value="P:C4-dicarboxylate transport"/>
    <property type="evidence" value="ECO:0007669"/>
    <property type="project" value="TreeGrafter"/>
</dbReference>
<dbReference type="Proteomes" id="UP000190135">
    <property type="component" value="Unassembled WGS sequence"/>
</dbReference>
<dbReference type="PANTHER" id="PTHR35011:SF2">
    <property type="entry name" value="2,3-DIKETO-L-GULONATE TRAP TRANSPORTER SMALL PERMEASE PROTEIN YIAM"/>
    <property type="match status" value="1"/>
</dbReference>
<dbReference type="AlphaFoldDB" id="A0A1T4LJU5"/>
<gene>
    <name evidence="11" type="ORF">SAMN05428963_101243</name>
</gene>
<evidence type="ECO:0000256" key="9">
    <source>
        <dbReference type="RuleBase" id="RU369079"/>
    </source>
</evidence>
<dbReference type="STRING" id="1365950.SAMN05428963_101243"/>
<evidence type="ECO:0000256" key="2">
    <source>
        <dbReference type="ARBA" id="ARBA00022448"/>
    </source>
</evidence>
<dbReference type="EMBL" id="FUXL01000001">
    <property type="protein sequence ID" value="SJZ54798.1"/>
    <property type="molecule type" value="Genomic_DNA"/>
</dbReference>
<evidence type="ECO:0000256" key="7">
    <source>
        <dbReference type="ARBA" id="ARBA00023136"/>
    </source>
</evidence>
<comment type="subcellular location">
    <subcellularLocation>
        <location evidence="1 9">Cell inner membrane</location>
        <topology evidence="1 9">Multi-pass membrane protein</topology>
    </subcellularLocation>
</comment>
<comment type="subunit">
    <text evidence="9">The complex comprises the extracytoplasmic solute receptor protein and the two transmembrane proteins.</text>
</comment>
<name>A0A1T4LJU5_9HYPH</name>
<feature type="transmembrane region" description="Helical" evidence="9">
    <location>
        <begin position="82"/>
        <end position="110"/>
    </location>
</feature>
<protein>
    <recommendedName>
        <fullName evidence="9">TRAP transporter small permease protein</fullName>
    </recommendedName>
</protein>
<keyword evidence="5 9" id="KW-0812">Transmembrane</keyword>
<dbReference type="Pfam" id="PF04290">
    <property type="entry name" value="DctQ"/>
    <property type="match status" value="1"/>
</dbReference>
<keyword evidence="2 9" id="KW-0813">Transport</keyword>
<proteinExistence type="inferred from homology"/>
<feature type="domain" description="Tripartite ATP-independent periplasmic transporters DctQ component" evidence="10">
    <location>
        <begin position="20"/>
        <end position="149"/>
    </location>
</feature>
<reference evidence="11 12" key="1">
    <citation type="submission" date="2017-02" db="EMBL/GenBank/DDBJ databases">
        <authorList>
            <person name="Peterson S.W."/>
        </authorList>
    </citation>
    <scope>NUCLEOTIDE SEQUENCE [LARGE SCALE GENOMIC DNA]</scope>
    <source>
        <strain evidence="11 12">USBA 369</strain>
    </source>
</reference>
<evidence type="ECO:0000256" key="1">
    <source>
        <dbReference type="ARBA" id="ARBA00004429"/>
    </source>
</evidence>